<dbReference type="EMBL" id="QUMQ01000001">
    <property type="protein sequence ID" value="REF95139.1"/>
    <property type="molecule type" value="Genomic_DNA"/>
</dbReference>
<evidence type="ECO:0000313" key="2">
    <source>
        <dbReference type="Proteomes" id="UP000256913"/>
    </source>
</evidence>
<dbReference type="AlphaFoldDB" id="A0A3D9ZE39"/>
<accession>A0A3D9ZE39</accession>
<sequence>MGLGLGRGVEWVDSALGEFVGTGSICPSARHGGGERFRADGRGGDHVRLVDTGEARLLDRVHLINNQRGVSCRPDTHDHGGALVSS</sequence>
<protein>
    <submittedName>
        <fullName evidence="1">Uncharacterized protein</fullName>
    </submittedName>
</protein>
<reference evidence="1 2" key="1">
    <citation type="submission" date="2018-08" db="EMBL/GenBank/DDBJ databases">
        <title>Sequencing the genomes of 1000 actinobacteria strains.</title>
        <authorList>
            <person name="Klenk H.-P."/>
        </authorList>
    </citation>
    <scope>NUCLEOTIDE SEQUENCE [LARGE SCALE GENOMIC DNA]</scope>
    <source>
        <strain evidence="1 2">DSM 44099</strain>
    </source>
</reference>
<comment type="caution">
    <text evidence="1">The sequence shown here is derived from an EMBL/GenBank/DDBJ whole genome shotgun (WGS) entry which is preliminary data.</text>
</comment>
<dbReference type="Proteomes" id="UP000256913">
    <property type="component" value="Unassembled WGS sequence"/>
</dbReference>
<organism evidence="1 2">
    <name type="scientific">Asanoa ferruginea</name>
    <dbReference type="NCBI Taxonomy" id="53367"/>
    <lineage>
        <taxon>Bacteria</taxon>
        <taxon>Bacillati</taxon>
        <taxon>Actinomycetota</taxon>
        <taxon>Actinomycetes</taxon>
        <taxon>Micromonosporales</taxon>
        <taxon>Micromonosporaceae</taxon>
        <taxon>Asanoa</taxon>
    </lineage>
</organism>
<name>A0A3D9ZE39_9ACTN</name>
<gene>
    <name evidence="1" type="ORF">DFJ67_1089</name>
</gene>
<keyword evidence="2" id="KW-1185">Reference proteome</keyword>
<proteinExistence type="predicted"/>
<evidence type="ECO:0000313" key="1">
    <source>
        <dbReference type="EMBL" id="REF95139.1"/>
    </source>
</evidence>